<reference evidence="1" key="1">
    <citation type="submission" date="2020-08" db="EMBL/GenBank/DDBJ databases">
        <title>Genome public.</title>
        <authorList>
            <person name="Liu C."/>
            <person name="Sun Q."/>
        </authorList>
    </citation>
    <scope>NUCLEOTIDE SEQUENCE</scope>
    <source>
        <strain evidence="1">BX12</strain>
    </source>
</reference>
<dbReference type="AlphaFoldDB" id="A0A923NKC8"/>
<dbReference type="RefSeq" id="WP_187302781.1">
    <property type="nucleotide sequence ID" value="NZ_CBCTON010000007.1"/>
</dbReference>
<evidence type="ECO:0000313" key="2">
    <source>
        <dbReference type="Proteomes" id="UP000602647"/>
    </source>
</evidence>
<sequence length="209" mass="24790">MREEIKRKNSQKDELINQIIEMEWEMFDHVHNAGGRAPCQDDEWTFYTMRYSQHNAFSADTLKSYEQDLLQAIREGRNLLTEKYAYMMEFTDPDYFDQNLRDHLPRISPEKAELVDQIANLLIRGEKEFAEQYPIFSGTGRPLFGTGEQDVSFHIYAIGELKTYSVRTLLLYLQDIHKERNPSFVIHRTTAEFYGYKNLDDAEQKLRTR</sequence>
<name>A0A923NKC8_9FIRM</name>
<dbReference type="EMBL" id="JACRYT010000006">
    <property type="protein sequence ID" value="MBC6679672.1"/>
    <property type="molecule type" value="Genomic_DNA"/>
</dbReference>
<keyword evidence="2" id="KW-1185">Reference proteome</keyword>
<organism evidence="1 2">
    <name type="scientific">Zhenpiania hominis</name>
    <dbReference type="NCBI Taxonomy" id="2763644"/>
    <lineage>
        <taxon>Bacteria</taxon>
        <taxon>Bacillati</taxon>
        <taxon>Bacillota</taxon>
        <taxon>Clostridia</taxon>
        <taxon>Peptostreptococcales</taxon>
        <taxon>Anaerovoracaceae</taxon>
        <taxon>Zhenpiania</taxon>
    </lineage>
</organism>
<protein>
    <submittedName>
        <fullName evidence="1">DUF4125 family protein</fullName>
    </submittedName>
</protein>
<dbReference type="InterPro" id="IPR025191">
    <property type="entry name" value="DUF4125"/>
</dbReference>
<gene>
    <name evidence="1" type="ORF">H9L42_07515</name>
</gene>
<dbReference type="Pfam" id="PF13526">
    <property type="entry name" value="DUF4125"/>
    <property type="match status" value="1"/>
</dbReference>
<dbReference type="Proteomes" id="UP000602647">
    <property type="component" value="Unassembled WGS sequence"/>
</dbReference>
<proteinExistence type="predicted"/>
<comment type="caution">
    <text evidence="1">The sequence shown here is derived from an EMBL/GenBank/DDBJ whole genome shotgun (WGS) entry which is preliminary data.</text>
</comment>
<evidence type="ECO:0000313" key="1">
    <source>
        <dbReference type="EMBL" id="MBC6679672.1"/>
    </source>
</evidence>
<accession>A0A923NKC8</accession>